<dbReference type="AlphaFoldDB" id="A0AB39SSD5"/>
<reference evidence="3" key="1">
    <citation type="submission" date="2024-07" db="EMBL/GenBank/DDBJ databases">
        <authorList>
            <person name="Yu S.T."/>
        </authorList>
    </citation>
    <scope>NUCLEOTIDE SEQUENCE</scope>
    <source>
        <strain evidence="3">R44</strain>
    </source>
</reference>
<evidence type="ECO:0000313" key="3">
    <source>
        <dbReference type="EMBL" id="XDQ69096.1"/>
    </source>
</evidence>
<organism evidence="3">
    <name type="scientific">Streptomyces sp. R44</name>
    <dbReference type="NCBI Taxonomy" id="3238633"/>
    <lineage>
        <taxon>Bacteria</taxon>
        <taxon>Bacillati</taxon>
        <taxon>Actinomycetota</taxon>
        <taxon>Actinomycetes</taxon>
        <taxon>Kitasatosporales</taxon>
        <taxon>Streptomycetaceae</taxon>
        <taxon>Streptomyces</taxon>
    </lineage>
</organism>
<dbReference type="Pfam" id="PF03441">
    <property type="entry name" value="FAD_binding_7"/>
    <property type="match status" value="1"/>
</dbReference>
<evidence type="ECO:0000259" key="2">
    <source>
        <dbReference type="Pfam" id="PF03441"/>
    </source>
</evidence>
<gene>
    <name evidence="3" type="ORF">AB5J54_00390</name>
</gene>
<feature type="domain" description="Cryptochrome/DNA photolyase FAD-binding" evidence="2">
    <location>
        <begin position="15"/>
        <end position="64"/>
    </location>
</feature>
<evidence type="ECO:0000256" key="1">
    <source>
        <dbReference type="SAM" id="MobiDB-lite"/>
    </source>
</evidence>
<feature type="region of interest" description="Disordered" evidence="1">
    <location>
        <begin position="1"/>
        <end position="39"/>
    </location>
</feature>
<dbReference type="InterPro" id="IPR036134">
    <property type="entry name" value="Crypto/Photolyase_FAD-like_sf"/>
</dbReference>
<dbReference type="Gene3D" id="1.10.579.10">
    <property type="entry name" value="DNA Cyclobutane Dipyrimidine Photolyase, subunit A, domain 3"/>
    <property type="match status" value="1"/>
</dbReference>
<proteinExistence type="predicted"/>
<dbReference type="InterPro" id="IPR005101">
    <property type="entry name" value="Cryptochr/Photolyase_FAD-bd"/>
</dbReference>
<dbReference type="EMBL" id="CP163444">
    <property type="protein sequence ID" value="XDQ69096.1"/>
    <property type="molecule type" value="Genomic_DNA"/>
</dbReference>
<name>A0AB39SSD5_9ACTN</name>
<accession>A0AB39SSD5</accession>
<dbReference type="RefSeq" id="WP_369141839.1">
    <property type="nucleotide sequence ID" value="NZ_CP163444.1"/>
</dbReference>
<protein>
    <submittedName>
        <fullName evidence="3">FAD-binding domain-containing protein</fullName>
    </submittedName>
</protein>
<sequence length="92" mass="10842">MHPWTGKLRQARRHRTDKRPERVLNPVRQGQRHHPDGRFVHRRVPGLKGLQPPAVHQPWTISGIERARYDSPDPLIVPADVMPRFRRTRHSS</sequence>
<dbReference type="SUPFAM" id="SSF48173">
    <property type="entry name" value="Cryptochrome/photolyase FAD-binding domain"/>
    <property type="match status" value="1"/>
</dbReference>